<evidence type="ECO:0000259" key="18">
    <source>
        <dbReference type="SMART" id="SM00474"/>
    </source>
</evidence>
<dbReference type="CDD" id="cd08637">
    <property type="entry name" value="DNA_pol_A_pol_I_C"/>
    <property type="match status" value="1"/>
</dbReference>
<feature type="domain" description="3'-5' exonuclease" evidence="18">
    <location>
        <begin position="293"/>
        <end position="473"/>
    </location>
</feature>
<dbReference type="NCBIfam" id="NF004397">
    <property type="entry name" value="PRK05755.1"/>
    <property type="match status" value="1"/>
</dbReference>
<evidence type="ECO:0000313" key="22">
    <source>
        <dbReference type="Proteomes" id="UP001194714"/>
    </source>
</evidence>
<dbReference type="Gene3D" id="3.30.70.370">
    <property type="match status" value="1"/>
</dbReference>
<dbReference type="Pfam" id="PF00476">
    <property type="entry name" value="DNA_pol_A"/>
    <property type="match status" value="1"/>
</dbReference>
<accession>A0ABS0AX74</accession>
<keyword evidence="13 16" id="KW-0234">DNA repair</keyword>
<evidence type="ECO:0000256" key="8">
    <source>
        <dbReference type="ARBA" id="ARBA00022763"/>
    </source>
</evidence>
<proteinExistence type="inferred from homology"/>
<evidence type="ECO:0000256" key="3">
    <source>
        <dbReference type="ARBA" id="ARBA00020311"/>
    </source>
</evidence>
<evidence type="ECO:0000256" key="15">
    <source>
        <dbReference type="NCBIfam" id="TIGR00593"/>
    </source>
</evidence>
<name>A0ABS0AX74_9BACT</name>
<dbReference type="Pfam" id="PF02739">
    <property type="entry name" value="5_3_exonuc_N"/>
    <property type="match status" value="1"/>
</dbReference>
<dbReference type="Gene3D" id="1.20.1060.10">
    <property type="entry name" value="Taq DNA Polymerase, Chain T, domain 4"/>
    <property type="match status" value="1"/>
</dbReference>
<evidence type="ECO:0000256" key="6">
    <source>
        <dbReference type="ARBA" id="ARBA00022705"/>
    </source>
</evidence>
<dbReference type="EC" id="2.7.7.7" evidence="2 15"/>
<dbReference type="GO" id="GO:0003887">
    <property type="term" value="F:DNA-directed DNA polymerase activity"/>
    <property type="evidence" value="ECO:0007669"/>
    <property type="project" value="UniProtKB-EC"/>
</dbReference>
<feature type="domain" description="DNA-directed DNA polymerase family A palm" evidence="20">
    <location>
        <begin position="637"/>
        <end position="843"/>
    </location>
</feature>
<dbReference type="Proteomes" id="UP001194714">
    <property type="component" value="Unassembled WGS sequence"/>
</dbReference>
<dbReference type="InterPro" id="IPR020046">
    <property type="entry name" value="5-3_exonucl_a-hlix_arch_N"/>
</dbReference>
<dbReference type="InterPro" id="IPR002298">
    <property type="entry name" value="DNA_polymerase_A"/>
</dbReference>
<evidence type="ECO:0000256" key="9">
    <source>
        <dbReference type="ARBA" id="ARBA00022801"/>
    </source>
</evidence>
<dbReference type="CDD" id="cd09898">
    <property type="entry name" value="H3TH_53EXO"/>
    <property type="match status" value="1"/>
</dbReference>
<dbReference type="SUPFAM" id="SSF56672">
    <property type="entry name" value="DNA/RNA polymerases"/>
    <property type="match status" value="1"/>
</dbReference>
<dbReference type="InterPro" id="IPR018320">
    <property type="entry name" value="DNA_polymerase_1"/>
</dbReference>
<dbReference type="InterPro" id="IPR020045">
    <property type="entry name" value="DNA_polI_H3TH"/>
</dbReference>
<evidence type="ECO:0000256" key="12">
    <source>
        <dbReference type="ARBA" id="ARBA00023125"/>
    </source>
</evidence>
<protein>
    <recommendedName>
        <fullName evidence="3 15">DNA polymerase I</fullName>
        <ecNumber evidence="2 15">2.7.7.7</ecNumber>
    </recommendedName>
</protein>
<evidence type="ECO:0000256" key="4">
    <source>
        <dbReference type="ARBA" id="ARBA00022679"/>
    </source>
</evidence>
<gene>
    <name evidence="16" type="primary">polA</name>
    <name evidence="21" type="ORF">NEPTK9_000238</name>
</gene>
<dbReference type="Gene3D" id="3.30.420.10">
    <property type="entry name" value="Ribonuclease H-like superfamily/Ribonuclease H"/>
    <property type="match status" value="1"/>
</dbReference>
<keyword evidence="8 16" id="KW-0227">DNA damage</keyword>
<evidence type="ECO:0000256" key="14">
    <source>
        <dbReference type="ARBA" id="ARBA00049244"/>
    </source>
</evidence>
<dbReference type="PANTHER" id="PTHR10133">
    <property type="entry name" value="DNA POLYMERASE I"/>
    <property type="match status" value="1"/>
</dbReference>
<keyword evidence="5 16" id="KW-0548">Nucleotidyltransferase</keyword>
<keyword evidence="12 16" id="KW-0238">DNA-binding</keyword>
<keyword evidence="11 16" id="KW-0239">DNA-directed DNA polymerase</keyword>
<dbReference type="EMBL" id="JAAEJV010000003">
    <property type="protein sequence ID" value="MBF5058739.1"/>
    <property type="molecule type" value="Genomic_DNA"/>
</dbReference>
<comment type="similarity">
    <text evidence="1 16">Belongs to the DNA polymerase type-A family.</text>
</comment>
<dbReference type="InterPro" id="IPR036279">
    <property type="entry name" value="5-3_exonuclease_C_sf"/>
</dbReference>
<reference evidence="21 22" key="1">
    <citation type="submission" date="2020-01" db="EMBL/GenBank/DDBJ databases">
        <title>Draft genome sequence of Cand. Neptunochlamydia vexilliferae K9.</title>
        <authorList>
            <person name="Schulz F."/>
            <person name="Koestlbacher S."/>
            <person name="Wascher F."/>
            <person name="Pizzetti I."/>
            <person name="Horn M."/>
        </authorList>
    </citation>
    <scope>NUCLEOTIDE SEQUENCE [LARGE SCALE GENOMIC DNA]</scope>
    <source>
        <strain evidence="21 22">K9</strain>
    </source>
</reference>
<keyword evidence="7" id="KW-0540">Nuclease</keyword>
<evidence type="ECO:0000259" key="20">
    <source>
        <dbReference type="SMART" id="SM00482"/>
    </source>
</evidence>
<evidence type="ECO:0000256" key="16">
    <source>
        <dbReference type="RuleBase" id="RU004460"/>
    </source>
</evidence>
<dbReference type="Gene3D" id="3.40.50.1010">
    <property type="entry name" value="5'-nuclease"/>
    <property type="match status" value="1"/>
</dbReference>
<dbReference type="Gene3D" id="1.10.150.20">
    <property type="entry name" value="5' to 3' exonuclease, C-terminal subdomain"/>
    <property type="match status" value="2"/>
</dbReference>
<dbReference type="SUPFAM" id="SSF88723">
    <property type="entry name" value="PIN domain-like"/>
    <property type="match status" value="1"/>
</dbReference>
<evidence type="ECO:0000256" key="7">
    <source>
        <dbReference type="ARBA" id="ARBA00022722"/>
    </source>
</evidence>
<evidence type="ECO:0000259" key="19">
    <source>
        <dbReference type="SMART" id="SM00475"/>
    </source>
</evidence>
<dbReference type="InterPro" id="IPR029060">
    <property type="entry name" value="PIN-like_dom_sf"/>
</dbReference>
<dbReference type="NCBIfam" id="TIGR00593">
    <property type="entry name" value="pola"/>
    <property type="match status" value="1"/>
</dbReference>
<dbReference type="SMART" id="SM00475">
    <property type="entry name" value="53EXOc"/>
    <property type="match status" value="1"/>
</dbReference>
<dbReference type="InterPro" id="IPR002421">
    <property type="entry name" value="5-3_exonuclease"/>
</dbReference>
<dbReference type="InterPro" id="IPR043502">
    <property type="entry name" value="DNA/RNA_pol_sf"/>
</dbReference>
<feature type="coiled-coil region" evidence="17">
    <location>
        <begin position="504"/>
        <end position="531"/>
    </location>
</feature>
<keyword evidence="17" id="KW-0175">Coiled coil</keyword>
<dbReference type="SMART" id="SM00474">
    <property type="entry name" value="35EXOc"/>
    <property type="match status" value="1"/>
</dbReference>
<keyword evidence="9 16" id="KW-0378">Hydrolase</keyword>
<dbReference type="CDD" id="cd06139">
    <property type="entry name" value="DNA_polA_I_Ecoli_like_exo"/>
    <property type="match status" value="1"/>
</dbReference>
<dbReference type="PANTHER" id="PTHR10133:SF27">
    <property type="entry name" value="DNA POLYMERASE NU"/>
    <property type="match status" value="1"/>
</dbReference>
<dbReference type="InterPro" id="IPR036397">
    <property type="entry name" value="RNaseH_sf"/>
</dbReference>
<keyword evidence="4 16" id="KW-0808">Transferase</keyword>
<dbReference type="InterPro" id="IPR002562">
    <property type="entry name" value="3'-5'_exonuclease_dom"/>
</dbReference>
<dbReference type="Pfam" id="PF01612">
    <property type="entry name" value="DNA_pol_A_exo1"/>
    <property type="match status" value="1"/>
</dbReference>
<keyword evidence="10 16" id="KW-0269">Exonuclease</keyword>
<comment type="function">
    <text evidence="16">In addition to polymerase activity, this DNA polymerase exhibits 3'-5' and 5'-3' exonuclease activity.</text>
</comment>
<dbReference type="SMART" id="SM00279">
    <property type="entry name" value="HhH2"/>
    <property type="match status" value="1"/>
</dbReference>
<evidence type="ECO:0000256" key="10">
    <source>
        <dbReference type="ARBA" id="ARBA00022839"/>
    </source>
</evidence>
<dbReference type="SUPFAM" id="SSF47807">
    <property type="entry name" value="5' to 3' exonuclease, C-terminal subdomain"/>
    <property type="match status" value="1"/>
</dbReference>
<dbReference type="RefSeq" id="WP_194847021.1">
    <property type="nucleotide sequence ID" value="NZ_JAAEJV010000003.1"/>
</dbReference>
<dbReference type="Pfam" id="PF01367">
    <property type="entry name" value="5_3_exonuc"/>
    <property type="match status" value="1"/>
</dbReference>
<evidence type="ECO:0000313" key="21">
    <source>
        <dbReference type="EMBL" id="MBF5058739.1"/>
    </source>
</evidence>
<dbReference type="SMART" id="SM00482">
    <property type="entry name" value="POLAc"/>
    <property type="match status" value="1"/>
</dbReference>
<evidence type="ECO:0000256" key="2">
    <source>
        <dbReference type="ARBA" id="ARBA00012417"/>
    </source>
</evidence>
<sequence length="878" mass="99515">MKNLYILDAVSFLFRSYYAIRGMTNQEGQSTGALYGFIRSVQKIIKDFSPESIVAVFDGPNNKASRLEIYKEYKSNREGMPEDLVYQLGWAHKFCEMEGIPYLSEEGVEADDLIGAIAKWAEKKGIEVFICSSDKDLCQLVSDRVFMLNTHKDNLLVDRKKVEELHGVKPEQIVDYLAIMGDKSDNIPGIPGFGPKTAASLLQEYGTLENMLSNLDTMQNQKRAEKIRAHKEDARMSQKLAELIVDVPYPMEEKFYHIKNPDIDDLRAFYQEKNFNTLLKELGEVPVKETVSYTIVDTEEALDTLIAQLEKETAICVDTETSTLAPMEAEMVGVGFAVRPQEGWYVPTNGNLGLQKVIEKVKPLLENPAIGFYGHNIKYDIHIFKNHGIELKNIAFDTMIASYLLAPQNNRHNLDTLALEKFGKVKTPIKELIGSGKNEKSMREVPIEEVGPYCCEDVDYTCRLKELFEKEVEREGLSDVLYQIELPLIPVLVRMERYGMYLDKEKLYSMSDLLREELSFLEEEIHQLAGEPFNIKSPKQLGEILFDKLQIPMGGKKKSTRADILESLKKDYPIAGKVLEFRALEKLRSTYTEALPLQVHEDTGRIHCTFMQTVTATGRLSCQDPNLQNIPIRSEEGRKIREAFLPEREGWSYLSADYSQIELRLLAHLSQDPRLVAAFNNQEDIHASTAAAVFDVPLDAVTKEMRSGAKAVNFGIIYGQQAYGLSQELGIDVKEAAEFIKKYFEQYPGVYAFIEGCKEKVRETGVATTMFGRKRPIPEIESSNGMIRAAAERLAVNTPLQGSQADIIKKAMIEVDQTLKDEKLAHMFLQIHDELIFELPDENIPLVREKVQTIMEKITTLSIPLTVNIDVGKNWGEC</sequence>
<evidence type="ECO:0000256" key="17">
    <source>
        <dbReference type="SAM" id="Coils"/>
    </source>
</evidence>
<dbReference type="CDD" id="cd09859">
    <property type="entry name" value="PIN_53EXO"/>
    <property type="match status" value="1"/>
</dbReference>
<dbReference type="InterPro" id="IPR012337">
    <property type="entry name" value="RNaseH-like_sf"/>
</dbReference>
<organism evidence="21 22">
    <name type="scientific">Candidatus Neptunichlamydia vexilliferae</name>
    <dbReference type="NCBI Taxonomy" id="1651774"/>
    <lineage>
        <taxon>Bacteria</taxon>
        <taxon>Pseudomonadati</taxon>
        <taxon>Chlamydiota</taxon>
        <taxon>Chlamydiia</taxon>
        <taxon>Parachlamydiales</taxon>
        <taxon>Simkaniaceae</taxon>
        <taxon>Candidatus Neptunichlamydia</taxon>
    </lineage>
</organism>
<dbReference type="PRINTS" id="PR00868">
    <property type="entry name" value="DNAPOLI"/>
</dbReference>
<evidence type="ECO:0000256" key="1">
    <source>
        <dbReference type="ARBA" id="ARBA00007705"/>
    </source>
</evidence>
<dbReference type="InterPro" id="IPR001098">
    <property type="entry name" value="DNA-dir_DNA_pol_A_palm_dom"/>
</dbReference>
<comment type="catalytic activity">
    <reaction evidence="14 16">
        <text>DNA(n) + a 2'-deoxyribonucleoside 5'-triphosphate = DNA(n+1) + diphosphate</text>
        <dbReference type="Rhea" id="RHEA:22508"/>
        <dbReference type="Rhea" id="RHEA-COMP:17339"/>
        <dbReference type="Rhea" id="RHEA-COMP:17340"/>
        <dbReference type="ChEBI" id="CHEBI:33019"/>
        <dbReference type="ChEBI" id="CHEBI:61560"/>
        <dbReference type="ChEBI" id="CHEBI:173112"/>
        <dbReference type="EC" id="2.7.7.7"/>
    </reaction>
</comment>
<keyword evidence="22" id="KW-1185">Reference proteome</keyword>
<dbReference type="SUPFAM" id="SSF53098">
    <property type="entry name" value="Ribonuclease H-like"/>
    <property type="match status" value="1"/>
</dbReference>
<dbReference type="InterPro" id="IPR008918">
    <property type="entry name" value="HhH2"/>
</dbReference>
<feature type="domain" description="5'-3' exonuclease" evidence="19">
    <location>
        <begin position="2"/>
        <end position="259"/>
    </location>
</feature>
<comment type="caution">
    <text evidence="21">The sequence shown here is derived from an EMBL/GenBank/DDBJ whole genome shotgun (WGS) entry which is preliminary data.</text>
</comment>
<evidence type="ECO:0000256" key="11">
    <source>
        <dbReference type="ARBA" id="ARBA00022932"/>
    </source>
</evidence>
<evidence type="ECO:0000256" key="5">
    <source>
        <dbReference type="ARBA" id="ARBA00022695"/>
    </source>
</evidence>
<keyword evidence="6 16" id="KW-0235">DNA replication</keyword>
<evidence type="ECO:0000256" key="13">
    <source>
        <dbReference type="ARBA" id="ARBA00023204"/>
    </source>
</evidence>